<name>A0A1E4RK46_9ASCO</name>
<evidence type="ECO:0000256" key="1">
    <source>
        <dbReference type="SAM" id="MobiDB-lite"/>
    </source>
</evidence>
<dbReference type="OrthoDB" id="4093447at2759"/>
<feature type="region of interest" description="Disordered" evidence="1">
    <location>
        <begin position="402"/>
        <end position="432"/>
    </location>
</feature>
<dbReference type="STRING" id="984485.A0A1E4RK46"/>
<gene>
    <name evidence="2" type="ORF">HYPBUDRAFT_152507</name>
</gene>
<feature type="compositionally biased region" description="Low complexity" evidence="1">
    <location>
        <begin position="216"/>
        <end position="229"/>
    </location>
</feature>
<evidence type="ECO:0000313" key="2">
    <source>
        <dbReference type="EMBL" id="ODV67654.1"/>
    </source>
</evidence>
<accession>A0A1E4RK46</accession>
<dbReference type="Proteomes" id="UP000095085">
    <property type="component" value="Unassembled WGS sequence"/>
</dbReference>
<feature type="region of interest" description="Disordered" evidence="1">
    <location>
        <begin position="195"/>
        <end position="229"/>
    </location>
</feature>
<dbReference type="GeneID" id="30995605"/>
<keyword evidence="3" id="KW-1185">Reference proteome</keyword>
<feature type="compositionally biased region" description="Polar residues" evidence="1">
    <location>
        <begin position="57"/>
        <end position="67"/>
    </location>
</feature>
<sequence length="495" mass="55069">MINKKMNLTLKLNKSLSNLSQPEMGPFTPIDQTLSTPVDNVQQNGYFPDSFQPPQAPQLTSNSLYSNPSYNESDDILTDIDEPSFGSFRTMRKYTLNFTANFDQLVMSVYSYIMTLPTTTPFTGVIPPSGLVSKVANETMNNLINKTSNGNFPAYDYQNVITIDYLKNQSYQPIFLQLIRKRLLELCNYNSSLKNESNKLPTSTSISISVNGGNEQQQQQQPQPQPQQQSIYNTNIRQSSISNLSLTDANISNYNNNNNPPPIVRSRSSSLNLRKQSLTRNNSYSGNNWLHVGNLNNIRPHGLTNQVSQTNGSTDSLQSMQDYVPQSFINRSANQNNFNSMMLDYQTPPSSNKGSVSSQSSTPPTSSSSANTIIGSNVQIIQNHHANGMEIDDFNLNRSRSISRTSSRNNGSISLPKPLTINTENANSNGFDSSLDSPFMSATTPLEEYGYFMNAQPNEPIESLSEVAVNKISLPNQISLSEKKRDSLKMKRGIH</sequence>
<protein>
    <submittedName>
        <fullName evidence="2">Uncharacterized protein</fullName>
    </submittedName>
</protein>
<dbReference type="AlphaFoldDB" id="A0A1E4RK46"/>
<feature type="compositionally biased region" description="Polar residues" evidence="1">
    <location>
        <begin position="420"/>
        <end position="432"/>
    </location>
</feature>
<feature type="compositionally biased region" description="Low complexity" evidence="1">
    <location>
        <begin position="350"/>
        <end position="369"/>
    </location>
</feature>
<dbReference type="RefSeq" id="XP_020076721.1">
    <property type="nucleotide sequence ID" value="XM_020221055.1"/>
</dbReference>
<evidence type="ECO:0000313" key="3">
    <source>
        <dbReference type="Proteomes" id="UP000095085"/>
    </source>
</evidence>
<feature type="region of interest" description="Disordered" evidence="1">
    <location>
        <begin position="30"/>
        <end position="67"/>
    </location>
</feature>
<proteinExistence type="predicted"/>
<dbReference type="EMBL" id="KV454540">
    <property type="protein sequence ID" value="ODV67654.1"/>
    <property type="molecule type" value="Genomic_DNA"/>
</dbReference>
<feature type="compositionally biased region" description="Low complexity" evidence="1">
    <location>
        <begin position="402"/>
        <end position="414"/>
    </location>
</feature>
<organism evidence="2 3">
    <name type="scientific">Hyphopichia burtonii NRRL Y-1933</name>
    <dbReference type="NCBI Taxonomy" id="984485"/>
    <lineage>
        <taxon>Eukaryota</taxon>
        <taxon>Fungi</taxon>
        <taxon>Dikarya</taxon>
        <taxon>Ascomycota</taxon>
        <taxon>Saccharomycotina</taxon>
        <taxon>Pichiomycetes</taxon>
        <taxon>Debaryomycetaceae</taxon>
        <taxon>Hyphopichia</taxon>
    </lineage>
</organism>
<feature type="compositionally biased region" description="Polar residues" evidence="1">
    <location>
        <begin position="30"/>
        <end position="45"/>
    </location>
</feature>
<feature type="compositionally biased region" description="Polar residues" evidence="1">
    <location>
        <begin position="195"/>
        <end position="215"/>
    </location>
</feature>
<reference evidence="3" key="1">
    <citation type="submission" date="2016-05" db="EMBL/GenBank/DDBJ databases">
        <title>Comparative genomics of biotechnologically important yeasts.</title>
        <authorList>
            <consortium name="DOE Joint Genome Institute"/>
            <person name="Riley R."/>
            <person name="Haridas S."/>
            <person name="Wolfe K.H."/>
            <person name="Lopes M.R."/>
            <person name="Hittinger C.T."/>
            <person name="Goker M."/>
            <person name="Salamov A."/>
            <person name="Wisecaver J."/>
            <person name="Long T.M."/>
            <person name="Aerts A.L."/>
            <person name="Barry K."/>
            <person name="Choi C."/>
            <person name="Clum A."/>
            <person name="Coughlan A.Y."/>
            <person name="Deshpande S."/>
            <person name="Douglass A.P."/>
            <person name="Hanson S.J."/>
            <person name="Klenk H.-P."/>
            <person name="Labutti K."/>
            <person name="Lapidus A."/>
            <person name="Lindquist E."/>
            <person name="Lipzen A."/>
            <person name="Meier-Kolthoff J.P."/>
            <person name="Ohm R.A."/>
            <person name="Otillar R.P."/>
            <person name="Pangilinan J."/>
            <person name="Peng Y."/>
            <person name="Rokas A."/>
            <person name="Rosa C.A."/>
            <person name="Scheuner C."/>
            <person name="Sibirny A.A."/>
            <person name="Slot J.C."/>
            <person name="Stielow J.B."/>
            <person name="Sun H."/>
            <person name="Kurtzman C.P."/>
            <person name="Blackwell M."/>
            <person name="Grigoriev I.V."/>
            <person name="Jeffries T.W."/>
        </authorList>
    </citation>
    <scope>NUCLEOTIDE SEQUENCE [LARGE SCALE GENOMIC DNA]</scope>
    <source>
        <strain evidence="3">NRRL Y-1933</strain>
    </source>
</reference>
<feature type="region of interest" description="Disordered" evidence="1">
    <location>
        <begin position="340"/>
        <end position="372"/>
    </location>
</feature>